<comment type="caution">
    <text evidence="1">The sequence shown here is derived from an EMBL/GenBank/DDBJ whole genome shotgun (WGS) entry which is preliminary data.</text>
</comment>
<organism evidence="1 2">
    <name type="scientific">Marasmiellus scandens</name>
    <dbReference type="NCBI Taxonomy" id="2682957"/>
    <lineage>
        <taxon>Eukaryota</taxon>
        <taxon>Fungi</taxon>
        <taxon>Dikarya</taxon>
        <taxon>Basidiomycota</taxon>
        <taxon>Agaricomycotina</taxon>
        <taxon>Agaricomycetes</taxon>
        <taxon>Agaricomycetidae</taxon>
        <taxon>Agaricales</taxon>
        <taxon>Marasmiineae</taxon>
        <taxon>Omphalotaceae</taxon>
        <taxon>Marasmiellus</taxon>
    </lineage>
</organism>
<reference evidence="1 2" key="1">
    <citation type="submission" date="2024-01" db="EMBL/GenBank/DDBJ databases">
        <title>A draft genome for the cacao thread blight pathogen Marasmiellus scandens.</title>
        <authorList>
            <person name="Baruah I.K."/>
            <person name="Leung J."/>
            <person name="Bukari Y."/>
            <person name="Amoako-Attah I."/>
            <person name="Meinhardt L.W."/>
            <person name="Bailey B.A."/>
            <person name="Cohen S.P."/>
        </authorList>
    </citation>
    <scope>NUCLEOTIDE SEQUENCE [LARGE SCALE GENOMIC DNA]</scope>
    <source>
        <strain evidence="1 2">GH-19</strain>
    </source>
</reference>
<sequence>MAGVKKKRRVEEAWWDRNTASSAPMSTLLSLSHDQQRLHQHTRIVDLTPVPAPEDNDIDDQQTQDSAHYSSDYNYSDFGGDWQGEESGEYVRFWEALNESGVTEDAILQALNRTKQVQAAQVDIKTTRRFNLHSDNPNLAWIPFQEEFLDEMLYTEGRGGCAAICWMCGLNDAVYRCADEECFGGGMMCSGCIVEAHTRCRED</sequence>
<evidence type="ECO:0000313" key="1">
    <source>
        <dbReference type="EMBL" id="KAK7445997.1"/>
    </source>
</evidence>
<dbReference type="EMBL" id="JBANRG010000045">
    <property type="protein sequence ID" value="KAK7445997.1"/>
    <property type="molecule type" value="Genomic_DNA"/>
</dbReference>
<dbReference type="Proteomes" id="UP001498398">
    <property type="component" value="Unassembled WGS sequence"/>
</dbReference>
<gene>
    <name evidence="1" type="ORF">VKT23_014620</name>
</gene>
<name>A0ABR1IZR7_9AGAR</name>
<keyword evidence="2" id="KW-1185">Reference proteome</keyword>
<protein>
    <submittedName>
        <fullName evidence="1">Uncharacterized protein</fullName>
    </submittedName>
</protein>
<accession>A0ABR1IZR7</accession>
<evidence type="ECO:0000313" key="2">
    <source>
        <dbReference type="Proteomes" id="UP001498398"/>
    </source>
</evidence>
<proteinExistence type="predicted"/>